<name>A0A917SR02_9RHOB</name>
<reference evidence="1" key="1">
    <citation type="journal article" date="2014" name="Int. J. Syst. Evol. Microbiol.">
        <title>Complete genome sequence of Corynebacterium casei LMG S-19264T (=DSM 44701T), isolated from a smear-ripened cheese.</title>
        <authorList>
            <consortium name="US DOE Joint Genome Institute (JGI-PGF)"/>
            <person name="Walter F."/>
            <person name="Albersmeier A."/>
            <person name="Kalinowski J."/>
            <person name="Ruckert C."/>
        </authorList>
    </citation>
    <scope>NUCLEOTIDE SEQUENCE</scope>
    <source>
        <strain evidence="1">CGMCC 1.6293</strain>
    </source>
</reference>
<keyword evidence="2" id="KW-1185">Reference proteome</keyword>
<evidence type="ECO:0000313" key="1">
    <source>
        <dbReference type="EMBL" id="GGL92613.1"/>
    </source>
</evidence>
<dbReference type="AlphaFoldDB" id="A0A917SR02"/>
<reference evidence="1" key="2">
    <citation type="submission" date="2020-09" db="EMBL/GenBank/DDBJ databases">
        <authorList>
            <person name="Sun Q."/>
            <person name="Zhou Y."/>
        </authorList>
    </citation>
    <scope>NUCLEOTIDE SEQUENCE</scope>
    <source>
        <strain evidence="1">CGMCC 1.6293</strain>
    </source>
</reference>
<sequence>MADPAQKPLRIADMSTARPTAFELRPQPDTVEALRDELGLKDLRKVSFVGEVSPEGARGWRLSGHLGATVVQPCVVTLVPVSTRIEEPVERRYMPELRNSTDMPEEMEMPEDESVEPLSDRIDPFAVMTEALALALPLYPRASEAELEQANFAAPGTAPMTDEDVKPFAGLKALKDKLGGEG</sequence>
<dbReference type="RefSeq" id="WP_028286191.1">
    <property type="nucleotide sequence ID" value="NZ_BMLF01000001.1"/>
</dbReference>
<comment type="caution">
    <text evidence="1">The sequence shown here is derived from an EMBL/GenBank/DDBJ whole genome shotgun (WGS) entry which is preliminary data.</text>
</comment>
<accession>A0A917SR02</accession>
<dbReference type="Proteomes" id="UP000649829">
    <property type="component" value="Unassembled WGS sequence"/>
</dbReference>
<dbReference type="InterPro" id="IPR003772">
    <property type="entry name" value="YceD"/>
</dbReference>
<organism evidence="1 2">
    <name type="scientific">Pseudooceanicola nanhaiensis</name>
    <dbReference type="NCBI Taxonomy" id="375761"/>
    <lineage>
        <taxon>Bacteria</taxon>
        <taxon>Pseudomonadati</taxon>
        <taxon>Pseudomonadota</taxon>
        <taxon>Alphaproteobacteria</taxon>
        <taxon>Rhodobacterales</taxon>
        <taxon>Paracoccaceae</taxon>
        <taxon>Pseudooceanicola</taxon>
    </lineage>
</organism>
<gene>
    <name evidence="1" type="ORF">GCM10011534_13530</name>
</gene>
<dbReference type="EMBL" id="BMLF01000001">
    <property type="protein sequence ID" value="GGL92613.1"/>
    <property type="molecule type" value="Genomic_DNA"/>
</dbReference>
<evidence type="ECO:0000313" key="2">
    <source>
        <dbReference type="Proteomes" id="UP000649829"/>
    </source>
</evidence>
<proteinExistence type="predicted"/>
<evidence type="ECO:0008006" key="3">
    <source>
        <dbReference type="Google" id="ProtNLM"/>
    </source>
</evidence>
<protein>
    <recommendedName>
        <fullName evidence="3">50S ribosomal protein L34</fullName>
    </recommendedName>
</protein>
<dbReference type="Pfam" id="PF02620">
    <property type="entry name" value="YceD"/>
    <property type="match status" value="1"/>
</dbReference>